<proteinExistence type="predicted"/>
<name>A0A845KZ12_9FIRM</name>
<keyword evidence="1" id="KW-1133">Transmembrane helix</keyword>
<reference evidence="3 4" key="1">
    <citation type="submission" date="2020-01" db="EMBL/GenBank/DDBJ databases">
        <title>Whole-genome sequence of Heliobacterium undosum DSM 13378.</title>
        <authorList>
            <person name="Kyndt J.A."/>
            <person name="Meyer T.E."/>
        </authorList>
    </citation>
    <scope>NUCLEOTIDE SEQUENCE [LARGE SCALE GENOMIC DNA]</scope>
    <source>
        <strain evidence="3 4">DSM 13378</strain>
    </source>
</reference>
<dbReference type="PROSITE" id="PS00889">
    <property type="entry name" value="CNMP_BINDING_2"/>
    <property type="match status" value="1"/>
</dbReference>
<keyword evidence="4" id="KW-1185">Reference proteome</keyword>
<feature type="domain" description="Cyclic nucleotide-binding" evidence="2">
    <location>
        <begin position="13"/>
        <end position="115"/>
    </location>
</feature>
<dbReference type="InterPro" id="IPR018490">
    <property type="entry name" value="cNMP-bd_dom_sf"/>
</dbReference>
<dbReference type="InterPro" id="IPR018488">
    <property type="entry name" value="cNMP-bd_CS"/>
</dbReference>
<gene>
    <name evidence="3" type="ORF">GTO91_05895</name>
</gene>
<organism evidence="3 4">
    <name type="scientific">Heliomicrobium undosum</name>
    <dbReference type="NCBI Taxonomy" id="121734"/>
    <lineage>
        <taxon>Bacteria</taxon>
        <taxon>Bacillati</taxon>
        <taxon>Bacillota</taxon>
        <taxon>Clostridia</taxon>
        <taxon>Eubacteriales</taxon>
        <taxon>Heliobacteriaceae</taxon>
        <taxon>Heliomicrobium</taxon>
    </lineage>
</organism>
<dbReference type="PRINTS" id="PR00103">
    <property type="entry name" value="CAMPKINASE"/>
</dbReference>
<dbReference type="AlphaFoldDB" id="A0A845KZ12"/>
<dbReference type="Pfam" id="PF00027">
    <property type="entry name" value="cNMP_binding"/>
    <property type="match status" value="1"/>
</dbReference>
<evidence type="ECO:0000313" key="4">
    <source>
        <dbReference type="Proteomes" id="UP000463470"/>
    </source>
</evidence>
<dbReference type="PROSITE" id="PS50042">
    <property type="entry name" value="CNMP_BINDING_3"/>
    <property type="match status" value="1"/>
</dbReference>
<keyword evidence="1" id="KW-0812">Transmembrane</keyword>
<dbReference type="RefSeq" id="WP_161256286.1">
    <property type="nucleotide sequence ID" value="NZ_WXEY01000004.1"/>
</dbReference>
<protein>
    <submittedName>
        <fullName evidence="3">Cyclic nucleotide-binding domain-containing protein</fullName>
    </submittedName>
</protein>
<dbReference type="InterPro" id="IPR000595">
    <property type="entry name" value="cNMP-bd_dom"/>
</dbReference>
<dbReference type="GO" id="GO:0005829">
    <property type="term" value="C:cytosol"/>
    <property type="evidence" value="ECO:0007669"/>
    <property type="project" value="TreeGrafter"/>
</dbReference>
<evidence type="ECO:0000259" key="2">
    <source>
        <dbReference type="PROSITE" id="PS50042"/>
    </source>
</evidence>
<keyword evidence="1" id="KW-0472">Membrane</keyword>
<feature type="transmembrane region" description="Helical" evidence="1">
    <location>
        <begin position="220"/>
        <end position="243"/>
    </location>
</feature>
<accession>A0A845KZ12</accession>
<evidence type="ECO:0000256" key="1">
    <source>
        <dbReference type="SAM" id="Phobius"/>
    </source>
</evidence>
<sequence>MFRKRIELLEIPLFSGLDRVNKAKLLPELEDVHYREGDVIFRQGDFGDSLYIIAQGTVSVCLGEGDARREINRLGEQESFGEMALLTGEPRSATIVAVDDVILLRLSKERFEILLKKDNNLAVQFAGILARRLAVTGKQLYAKQLALTAAGVGEALPMAAPASAAGLIAERPKAEAAAAEIAGADGAVTVTKKANLEGAPVSPLAKVPALARFLRGRKQLTLVVAVVTSLLLHGLLLGVGLQNNHAVLIDLIWGATVLWSSNLFSHNIINLALPVLAVLLGGAMPEKAFSGFSSPT</sequence>
<evidence type="ECO:0000313" key="3">
    <source>
        <dbReference type="EMBL" id="MZP29237.1"/>
    </source>
</evidence>
<dbReference type="Proteomes" id="UP000463470">
    <property type="component" value="Unassembled WGS sequence"/>
</dbReference>
<dbReference type="CDD" id="cd00038">
    <property type="entry name" value="CAP_ED"/>
    <property type="match status" value="1"/>
</dbReference>
<dbReference type="PANTHER" id="PTHR11635">
    <property type="entry name" value="CAMP-DEPENDENT PROTEIN KINASE REGULATORY CHAIN"/>
    <property type="match status" value="1"/>
</dbReference>
<dbReference type="Gene3D" id="2.60.120.10">
    <property type="entry name" value="Jelly Rolls"/>
    <property type="match status" value="1"/>
</dbReference>
<comment type="caution">
    <text evidence="3">The sequence shown here is derived from an EMBL/GenBank/DDBJ whole genome shotgun (WGS) entry which is preliminary data.</text>
</comment>
<dbReference type="SMART" id="SM00100">
    <property type="entry name" value="cNMP"/>
    <property type="match status" value="1"/>
</dbReference>
<dbReference type="PANTHER" id="PTHR11635:SF152">
    <property type="entry name" value="CAMP-DEPENDENT PROTEIN KINASE TYPE I REGULATORY SUBUNIT-RELATED"/>
    <property type="match status" value="1"/>
</dbReference>
<dbReference type="SUPFAM" id="SSF51206">
    <property type="entry name" value="cAMP-binding domain-like"/>
    <property type="match status" value="1"/>
</dbReference>
<dbReference type="EMBL" id="WXEY01000004">
    <property type="protein sequence ID" value="MZP29237.1"/>
    <property type="molecule type" value="Genomic_DNA"/>
</dbReference>
<dbReference type="InterPro" id="IPR050503">
    <property type="entry name" value="cAMP-dep_PK_reg_su-like"/>
</dbReference>
<dbReference type="GO" id="GO:0005952">
    <property type="term" value="C:cAMP-dependent protein kinase complex"/>
    <property type="evidence" value="ECO:0007669"/>
    <property type="project" value="InterPro"/>
</dbReference>
<feature type="transmembrane region" description="Helical" evidence="1">
    <location>
        <begin position="263"/>
        <end position="284"/>
    </location>
</feature>
<dbReference type="OrthoDB" id="9798104at2"/>
<dbReference type="InterPro" id="IPR014710">
    <property type="entry name" value="RmlC-like_jellyroll"/>
</dbReference>